<name>A0ABU6U4J9_9FABA</name>
<accession>A0ABU6U4J9</accession>
<organism evidence="2 3">
    <name type="scientific">Stylosanthes scabra</name>
    <dbReference type="NCBI Taxonomy" id="79078"/>
    <lineage>
        <taxon>Eukaryota</taxon>
        <taxon>Viridiplantae</taxon>
        <taxon>Streptophyta</taxon>
        <taxon>Embryophyta</taxon>
        <taxon>Tracheophyta</taxon>
        <taxon>Spermatophyta</taxon>
        <taxon>Magnoliopsida</taxon>
        <taxon>eudicotyledons</taxon>
        <taxon>Gunneridae</taxon>
        <taxon>Pentapetalae</taxon>
        <taxon>rosids</taxon>
        <taxon>fabids</taxon>
        <taxon>Fabales</taxon>
        <taxon>Fabaceae</taxon>
        <taxon>Papilionoideae</taxon>
        <taxon>50 kb inversion clade</taxon>
        <taxon>dalbergioids sensu lato</taxon>
        <taxon>Dalbergieae</taxon>
        <taxon>Pterocarpus clade</taxon>
        <taxon>Stylosanthes</taxon>
    </lineage>
</organism>
<evidence type="ECO:0000259" key="1">
    <source>
        <dbReference type="Pfam" id="PF03446"/>
    </source>
</evidence>
<dbReference type="InterPro" id="IPR006115">
    <property type="entry name" value="6PGDH_NADP-bd"/>
</dbReference>
<evidence type="ECO:0000313" key="3">
    <source>
        <dbReference type="Proteomes" id="UP001341840"/>
    </source>
</evidence>
<dbReference type="Gene3D" id="3.40.50.720">
    <property type="entry name" value="NAD(P)-binding Rossmann-like Domain"/>
    <property type="match status" value="2"/>
</dbReference>
<dbReference type="InterPro" id="IPR036291">
    <property type="entry name" value="NAD(P)-bd_dom_sf"/>
</dbReference>
<dbReference type="SUPFAM" id="SSF51735">
    <property type="entry name" value="NAD(P)-binding Rossmann-fold domains"/>
    <property type="match status" value="1"/>
</dbReference>
<proteinExistence type="predicted"/>
<dbReference type="Pfam" id="PF03446">
    <property type="entry name" value="NAD_binding_2"/>
    <property type="match status" value="1"/>
</dbReference>
<protein>
    <recommendedName>
        <fullName evidence="1">6-phosphogluconate dehydrogenase NADP-binding domain-containing protein</fullName>
    </recommendedName>
</protein>
<dbReference type="PANTHER" id="PTHR43060">
    <property type="entry name" value="3-HYDROXYISOBUTYRATE DEHYDROGENASE-LIKE 1, MITOCHONDRIAL-RELATED"/>
    <property type="match status" value="1"/>
</dbReference>
<feature type="domain" description="6-phosphogluconate dehydrogenase NADP-binding" evidence="1">
    <location>
        <begin position="42"/>
        <end position="99"/>
    </location>
</feature>
<evidence type="ECO:0000313" key="2">
    <source>
        <dbReference type="EMBL" id="MED6155592.1"/>
    </source>
</evidence>
<gene>
    <name evidence="2" type="ORF">PIB30_006458</name>
</gene>
<dbReference type="EMBL" id="JASCZI010120842">
    <property type="protein sequence ID" value="MED6155592.1"/>
    <property type="molecule type" value="Genomic_DNA"/>
</dbReference>
<sequence length="99" mass="10296">MGFGMATHLLSSKFSVNGFDVYKPTLTRFANAGGSIGNSPAEVSKVLSPGATIILSSTVSPAYVSQLERRLHSEGKNLRLVDAPVSGGVKRASMGTLTV</sequence>
<comment type="caution">
    <text evidence="2">The sequence shown here is derived from an EMBL/GenBank/DDBJ whole genome shotgun (WGS) entry which is preliminary data.</text>
</comment>
<dbReference type="Proteomes" id="UP001341840">
    <property type="component" value="Unassembled WGS sequence"/>
</dbReference>
<keyword evidence="3" id="KW-1185">Reference proteome</keyword>
<dbReference type="PANTHER" id="PTHR43060:SF17">
    <property type="entry name" value="L-THREONATE DEHYDROGENASE"/>
    <property type="match status" value="1"/>
</dbReference>
<reference evidence="2 3" key="1">
    <citation type="journal article" date="2023" name="Plants (Basel)">
        <title>Bridging the Gap: Combining Genomics and Transcriptomics Approaches to Understand Stylosanthes scabra, an Orphan Legume from the Brazilian Caatinga.</title>
        <authorList>
            <person name="Ferreira-Neto J.R.C."/>
            <person name="da Silva M.D."/>
            <person name="Binneck E."/>
            <person name="de Melo N.F."/>
            <person name="da Silva R.H."/>
            <person name="de Melo A.L.T.M."/>
            <person name="Pandolfi V."/>
            <person name="Bustamante F.O."/>
            <person name="Brasileiro-Vidal A.C."/>
            <person name="Benko-Iseppon A.M."/>
        </authorList>
    </citation>
    <scope>NUCLEOTIDE SEQUENCE [LARGE SCALE GENOMIC DNA]</scope>
    <source>
        <tissue evidence="2">Leaves</tissue>
    </source>
</reference>